<protein>
    <recommendedName>
        <fullName evidence="5">Secreted protein</fullName>
    </recommendedName>
</protein>
<feature type="transmembrane region" description="Helical" evidence="2">
    <location>
        <begin position="12"/>
        <end position="29"/>
    </location>
</feature>
<evidence type="ECO:0000256" key="2">
    <source>
        <dbReference type="SAM" id="Phobius"/>
    </source>
</evidence>
<gene>
    <name evidence="3" type="ORF">J8J04_02905</name>
</gene>
<accession>A0ABS5K3Y9</accession>
<reference evidence="3" key="1">
    <citation type="submission" date="2021-04" db="EMBL/GenBank/DDBJ databases">
        <title>Draft genome sequence of StrPh-CL8, a phytoplasma strain causing strawberry phyllody in Chile.</title>
        <authorList>
            <person name="Cui W."/>
            <person name="Zamorano A."/>
            <person name="Fiore N."/>
        </authorList>
    </citation>
    <scope>NUCLEOTIDE SEQUENCE [LARGE SCALE GENOMIC DNA]</scope>
    <source>
        <strain evidence="3">StrPh-Cl</strain>
    </source>
</reference>
<keyword evidence="4" id="KW-1185">Reference proteome</keyword>
<keyword evidence="2" id="KW-1133">Transmembrane helix</keyword>
<keyword evidence="2" id="KW-0812">Transmembrane</keyword>
<evidence type="ECO:0000313" key="4">
    <source>
        <dbReference type="Proteomes" id="UP000811481"/>
    </source>
</evidence>
<comment type="caution">
    <text evidence="3">The sequence shown here is derived from an EMBL/GenBank/DDBJ whole genome shotgun (WGS) entry which is preliminary data.</text>
</comment>
<dbReference type="EMBL" id="JAGVRH010000020">
    <property type="protein sequence ID" value="MBS2126618.1"/>
    <property type="molecule type" value="Genomic_DNA"/>
</dbReference>
<feature type="region of interest" description="Disordered" evidence="1">
    <location>
        <begin position="44"/>
        <end position="71"/>
    </location>
</feature>
<evidence type="ECO:0000313" key="3">
    <source>
        <dbReference type="EMBL" id="MBS2126618.1"/>
    </source>
</evidence>
<proteinExistence type="predicted"/>
<sequence>MNFFKKYETTIYAVIIFVIIITVGIFLGINDAKKEQKSLSNYHKELKDNKEPNQPSRTKRENIESPNPKKQITKEDFEKIKTYILSENKDTTLTLTLSQEEITEINEIKKNLINFNKSGQSQSQSWIDEYQQECDNYNKQISELNPDQFYEIKKKSLTEQLSHAEDLKNDSIRDLHRRLEQNQQSALSSLNSLYEITPSEG</sequence>
<evidence type="ECO:0000256" key="1">
    <source>
        <dbReference type="SAM" id="MobiDB-lite"/>
    </source>
</evidence>
<organism evidence="3 4">
    <name type="scientific">'Fragaria x ananassa' phyllody phytoplasma</name>
    <dbReference type="NCBI Taxonomy" id="2358428"/>
    <lineage>
        <taxon>Bacteria</taxon>
        <taxon>Bacillati</taxon>
        <taxon>Mycoplasmatota</taxon>
        <taxon>Mollicutes</taxon>
        <taxon>Acholeplasmatales</taxon>
        <taxon>Acholeplasmataceae</taxon>
        <taxon>Candidatus Phytoplasma</taxon>
        <taxon>16SrXIII (Mexican periwinkle virescence group)</taxon>
    </lineage>
</organism>
<evidence type="ECO:0008006" key="5">
    <source>
        <dbReference type="Google" id="ProtNLM"/>
    </source>
</evidence>
<dbReference type="RefSeq" id="WP_212332191.1">
    <property type="nucleotide sequence ID" value="NZ_JAGVRH010000020.1"/>
</dbReference>
<keyword evidence="2" id="KW-0472">Membrane</keyword>
<name>A0ABS5K3Y9_9MOLU</name>
<dbReference type="Proteomes" id="UP000811481">
    <property type="component" value="Unassembled WGS sequence"/>
</dbReference>